<organism evidence="3 4">
    <name type="scientific">Brevibacterium pityocampae</name>
    <dbReference type="NCBI Taxonomy" id="506594"/>
    <lineage>
        <taxon>Bacteria</taxon>
        <taxon>Bacillati</taxon>
        <taxon>Actinomycetota</taxon>
        <taxon>Actinomycetes</taxon>
        <taxon>Micrococcales</taxon>
        <taxon>Brevibacteriaceae</taxon>
        <taxon>Brevibacterium</taxon>
    </lineage>
</organism>
<sequence length="318" mass="34305">MPVPVPVSVRDNGRMPDAAPASPVSPAATRPPATRSPATRPPAARPPAAARDPFPITLPAGTRPVGEGPFAAPGDLVRWRFRRLDYDRVGGEVVQPMRVVRDDPRGMVLWLAGGTPTADLRVRGFEELNPHEVDHAVRFVPVDRAPGRVPILRHWHGRGVLRIVPAGMPFSVWVFRTADGGFRGWYVNLEHRHRRLGAADLFTSDHILDLLIGPDGAVRRKDDDELAGAVRYGMWTPETAQVIEDHAQLALAEFAAGHWAFAEEWTRWDPDPAWPVPGPEAVAAWVPAGASAAGNDASGNEASVRDAVGSGAGEHGSM</sequence>
<feature type="domain" description="DUF402" evidence="2">
    <location>
        <begin position="139"/>
        <end position="257"/>
    </location>
</feature>
<dbReference type="SUPFAM" id="SSF159234">
    <property type="entry name" value="FomD-like"/>
    <property type="match status" value="1"/>
</dbReference>
<dbReference type="InterPro" id="IPR035930">
    <property type="entry name" value="FomD-like_sf"/>
</dbReference>
<protein>
    <recommendedName>
        <fullName evidence="2">DUF402 domain-containing protein</fullName>
    </recommendedName>
</protein>
<dbReference type="Pfam" id="PF04167">
    <property type="entry name" value="DUF402"/>
    <property type="match status" value="1"/>
</dbReference>
<evidence type="ECO:0000313" key="3">
    <source>
        <dbReference type="EMBL" id="GAA4387057.1"/>
    </source>
</evidence>
<keyword evidence="4" id="KW-1185">Reference proteome</keyword>
<feature type="compositionally biased region" description="Low complexity" evidence="1">
    <location>
        <begin position="291"/>
        <end position="302"/>
    </location>
</feature>
<dbReference type="InterPro" id="IPR007295">
    <property type="entry name" value="DUF402"/>
</dbReference>
<dbReference type="Gene3D" id="2.40.380.10">
    <property type="entry name" value="FomD-like"/>
    <property type="match status" value="1"/>
</dbReference>
<reference evidence="4" key="1">
    <citation type="journal article" date="2019" name="Int. J. Syst. Evol. Microbiol.">
        <title>The Global Catalogue of Microorganisms (GCM) 10K type strain sequencing project: providing services to taxonomists for standard genome sequencing and annotation.</title>
        <authorList>
            <consortium name="The Broad Institute Genomics Platform"/>
            <consortium name="The Broad Institute Genome Sequencing Center for Infectious Disease"/>
            <person name="Wu L."/>
            <person name="Ma J."/>
        </authorList>
    </citation>
    <scope>NUCLEOTIDE SEQUENCE [LARGE SCALE GENOMIC DNA]</scope>
    <source>
        <strain evidence="4">JCM 17808</strain>
    </source>
</reference>
<comment type="caution">
    <text evidence="3">The sequence shown here is derived from an EMBL/GenBank/DDBJ whole genome shotgun (WGS) entry which is preliminary data.</text>
</comment>
<proteinExistence type="predicted"/>
<evidence type="ECO:0000259" key="2">
    <source>
        <dbReference type="Pfam" id="PF04167"/>
    </source>
</evidence>
<feature type="region of interest" description="Disordered" evidence="1">
    <location>
        <begin position="291"/>
        <end position="318"/>
    </location>
</feature>
<name>A0ABP8J9K8_9MICO</name>
<evidence type="ECO:0000256" key="1">
    <source>
        <dbReference type="SAM" id="MobiDB-lite"/>
    </source>
</evidence>
<evidence type="ECO:0000313" key="4">
    <source>
        <dbReference type="Proteomes" id="UP001500642"/>
    </source>
</evidence>
<gene>
    <name evidence="3" type="ORF">GCM10023167_10610</name>
</gene>
<dbReference type="Proteomes" id="UP001500642">
    <property type="component" value="Unassembled WGS sequence"/>
</dbReference>
<feature type="compositionally biased region" description="Low complexity" evidence="1">
    <location>
        <begin position="16"/>
        <end position="38"/>
    </location>
</feature>
<feature type="region of interest" description="Disordered" evidence="1">
    <location>
        <begin position="1"/>
        <end position="69"/>
    </location>
</feature>
<accession>A0ABP8J9K8</accession>
<dbReference type="EMBL" id="BAABGL010000004">
    <property type="protein sequence ID" value="GAA4387057.1"/>
    <property type="molecule type" value="Genomic_DNA"/>
</dbReference>